<dbReference type="PANTHER" id="PTHR10159:SF533">
    <property type="entry name" value="TYROSINE-PROTEIN PHOSPHATASE VHP-1"/>
    <property type="match status" value="1"/>
</dbReference>
<evidence type="ECO:0000259" key="7">
    <source>
        <dbReference type="PROSITE" id="PS50056"/>
    </source>
</evidence>
<evidence type="ECO:0000313" key="9">
    <source>
        <dbReference type="WBParaSite" id="SSTP_0001236600.1"/>
    </source>
</evidence>
<dbReference type="WBParaSite" id="SSTP_0001236600.1">
    <property type="protein sequence ID" value="SSTP_0001236600.1"/>
    <property type="gene ID" value="SSTP_0001236600"/>
</dbReference>
<dbReference type="Proteomes" id="UP000035681">
    <property type="component" value="Unplaced"/>
</dbReference>
<evidence type="ECO:0000256" key="5">
    <source>
        <dbReference type="SAM" id="MobiDB-lite"/>
    </source>
</evidence>
<dbReference type="AlphaFoldDB" id="A0A0K0ESD7"/>
<evidence type="ECO:0000256" key="3">
    <source>
        <dbReference type="ARBA" id="ARBA00022801"/>
    </source>
</evidence>
<keyword evidence="3" id="KW-0378">Hydrolase</keyword>
<keyword evidence="4" id="KW-0904">Protein phosphatase</keyword>
<dbReference type="PANTHER" id="PTHR10159">
    <property type="entry name" value="DUAL SPECIFICITY PROTEIN PHOSPHATASE"/>
    <property type="match status" value="1"/>
</dbReference>
<reference evidence="9" key="1">
    <citation type="submission" date="2015-08" db="UniProtKB">
        <authorList>
            <consortium name="WormBaseParasite"/>
        </authorList>
    </citation>
    <scope>IDENTIFICATION</scope>
</reference>
<dbReference type="InterPro" id="IPR000387">
    <property type="entry name" value="Tyr_Pase_dom"/>
</dbReference>
<name>A0A0K0ESD7_STRER</name>
<dbReference type="WBParaSite" id="TCONS_00016464.p1">
    <property type="protein sequence ID" value="TCONS_00016464.p1"/>
    <property type="gene ID" value="XLOC_011065"/>
</dbReference>
<feature type="domain" description="Tyrosine specific protein phosphatases" evidence="7">
    <location>
        <begin position="73"/>
        <end position="141"/>
    </location>
</feature>
<proteinExistence type="inferred from homology"/>
<evidence type="ECO:0000256" key="4">
    <source>
        <dbReference type="ARBA" id="ARBA00022912"/>
    </source>
</evidence>
<dbReference type="GO" id="GO:0017017">
    <property type="term" value="F:MAP kinase tyrosine/serine/threonine phosphatase activity"/>
    <property type="evidence" value="ECO:0007669"/>
    <property type="project" value="TreeGrafter"/>
</dbReference>
<dbReference type="Gene3D" id="3.90.190.10">
    <property type="entry name" value="Protein tyrosine phosphatase superfamily"/>
    <property type="match status" value="1"/>
</dbReference>
<dbReference type="GO" id="GO:0043409">
    <property type="term" value="P:negative regulation of MAPK cascade"/>
    <property type="evidence" value="ECO:0007669"/>
    <property type="project" value="TreeGrafter"/>
</dbReference>
<dbReference type="PROSITE" id="PS00383">
    <property type="entry name" value="TYR_PHOSPHATASE_1"/>
    <property type="match status" value="1"/>
</dbReference>
<protein>
    <recommendedName>
        <fullName evidence="2">protein-tyrosine-phosphatase</fullName>
        <ecNumber evidence="2">3.1.3.48</ecNumber>
    </recommendedName>
</protein>
<feature type="compositionally biased region" description="Low complexity" evidence="5">
    <location>
        <begin position="552"/>
        <end position="567"/>
    </location>
</feature>
<dbReference type="InterPro" id="IPR003595">
    <property type="entry name" value="Tyr_Pase_cat"/>
</dbReference>
<feature type="compositionally biased region" description="Polar residues" evidence="5">
    <location>
        <begin position="586"/>
        <end position="597"/>
    </location>
</feature>
<dbReference type="PROSITE" id="PS50054">
    <property type="entry name" value="TYR_PHOSPHATASE_DUAL"/>
    <property type="match status" value="1"/>
</dbReference>
<dbReference type="SMART" id="SM00404">
    <property type="entry name" value="PTPc_motif"/>
    <property type="match status" value="1"/>
</dbReference>
<evidence type="ECO:0000259" key="6">
    <source>
        <dbReference type="PROSITE" id="PS50054"/>
    </source>
</evidence>
<evidence type="ECO:0000256" key="1">
    <source>
        <dbReference type="ARBA" id="ARBA00008601"/>
    </source>
</evidence>
<dbReference type="STRING" id="6248.A0A0K0ESD7"/>
<feature type="domain" description="Tyrosine-protein phosphatase" evidence="6">
    <location>
        <begin position="16"/>
        <end position="160"/>
    </location>
</feature>
<dbReference type="GO" id="GO:0005737">
    <property type="term" value="C:cytoplasm"/>
    <property type="evidence" value="ECO:0007669"/>
    <property type="project" value="TreeGrafter"/>
</dbReference>
<feature type="region of interest" description="Disordered" evidence="5">
    <location>
        <begin position="552"/>
        <end position="597"/>
    </location>
</feature>
<dbReference type="InterPro" id="IPR000340">
    <property type="entry name" value="Dual-sp_phosphatase_cat-dom"/>
</dbReference>
<dbReference type="InterPro" id="IPR016130">
    <property type="entry name" value="Tyr_Pase_AS"/>
</dbReference>
<dbReference type="EC" id="3.1.3.48" evidence="2"/>
<dbReference type="SMART" id="SM00195">
    <property type="entry name" value="DSPc"/>
    <property type="match status" value="1"/>
</dbReference>
<dbReference type="PROSITE" id="PS50056">
    <property type="entry name" value="TYR_PHOSPHATASE_2"/>
    <property type="match status" value="1"/>
</dbReference>
<accession>A0A0K0ESD7</accession>
<dbReference type="Pfam" id="PF00782">
    <property type="entry name" value="DSPc"/>
    <property type="match status" value="1"/>
</dbReference>
<dbReference type="GO" id="GO:0008330">
    <property type="term" value="F:protein tyrosine/threonine phosphatase activity"/>
    <property type="evidence" value="ECO:0007669"/>
    <property type="project" value="TreeGrafter"/>
</dbReference>
<comment type="similarity">
    <text evidence="1">Belongs to the protein-tyrosine phosphatase family. Non-receptor class dual specificity subfamily.</text>
</comment>
<sequence length="597" mass="68314">MTSERQIEIYGFKEKGPTKILNFLYLGSQADALNNDILKKYDIKAILNITIPCIRPDKELIKDSNFLNIELKDNFTEKILPHFERAFEFIDKQKDLKNNVLIHCLAGISRSATFCIAYLMKHLAIDHSSAYSYVKSLRSSISPNFNFLGQLFEYETNLKKVMSLKHEIPKIDINNYSSSSKCANECKNTLITLDNFNIKEIKSNTIINDSNKLQFLKNKNGKRHLQQETTTNSISQVLRPSILSFDKNSSLYKNELHHTPTSKTILGTDKFSPSTEFANISLRTFKVEQLPKIPLTFKEEDKGKEELNGRLNRFTQDSSSSLPISNILACENPTFKFTTNCISFHENFNESKRKNYGKNGQKNSFDDFLKKNNKRLRRRLPATDSLKILSNNELPYKKFSLDCSSSTKPIKNSTYFSNKFNHDNIMEDDGKKDEYEQKKSYINIPSRMNSTQNIPNDVEVQVLIKSKSSANVDKDGEKVNCHVLRKSLTLIFNSDKRETISIDQNINNNNININNNYDKTPQTPTSRPMYLSINQSHHLHHQQLSPTLQQQITTSSNKSTNTSITTTAELQSSNHINGQDPDRDSIGSNSSHEITVN</sequence>
<evidence type="ECO:0000256" key="2">
    <source>
        <dbReference type="ARBA" id="ARBA00013064"/>
    </source>
</evidence>
<dbReference type="InterPro" id="IPR029021">
    <property type="entry name" value="Prot-tyrosine_phosphatase-like"/>
</dbReference>
<evidence type="ECO:0000313" key="8">
    <source>
        <dbReference type="Proteomes" id="UP000035681"/>
    </source>
</evidence>
<keyword evidence="8" id="KW-1185">Reference proteome</keyword>
<dbReference type="InterPro" id="IPR020422">
    <property type="entry name" value="TYR_PHOSPHATASE_DUAL_dom"/>
</dbReference>
<feature type="compositionally biased region" description="Polar residues" evidence="5">
    <location>
        <begin position="568"/>
        <end position="577"/>
    </location>
</feature>
<organism evidence="9">
    <name type="scientific">Strongyloides stercoralis</name>
    <name type="common">Threadworm</name>
    <dbReference type="NCBI Taxonomy" id="6248"/>
    <lineage>
        <taxon>Eukaryota</taxon>
        <taxon>Metazoa</taxon>
        <taxon>Ecdysozoa</taxon>
        <taxon>Nematoda</taxon>
        <taxon>Chromadorea</taxon>
        <taxon>Rhabditida</taxon>
        <taxon>Tylenchina</taxon>
        <taxon>Panagrolaimomorpha</taxon>
        <taxon>Strongyloidoidea</taxon>
        <taxon>Strongyloididae</taxon>
        <taxon>Strongyloides</taxon>
    </lineage>
</organism>
<dbReference type="GO" id="GO:0033550">
    <property type="term" value="F:MAP kinase tyrosine phosphatase activity"/>
    <property type="evidence" value="ECO:0007669"/>
    <property type="project" value="TreeGrafter"/>
</dbReference>
<dbReference type="SUPFAM" id="SSF52799">
    <property type="entry name" value="(Phosphotyrosine protein) phosphatases II"/>
    <property type="match status" value="1"/>
</dbReference>